<dbReference type="AlphaFoldDB" id="A0A914CNW4"/>
<dbReference type="InterPro" id="IPR000719">
    <property type="entry name" value="Prot_kinase_dom"/>
</dbReference>
<reference evidence="9" key="1">
    <citation type="submission" date="2022-11" db="UniProtKB">
        <authorList>
            <consortium name="WormBaseParasite"/>
        </authorList>
    </citation>
    <scope>IDENTIFICATION</scope>
</reference>
<evidence type="ECO:0000256" key="5">
    <source>
        <dbReference type="ARBA" id="ARBA00038035"/>
    </source>
</evidence>
<evidence type="ECO:0000313" key="9">
    <source>
        <dbReference type="WBParaSite" id="ACRNAN_scaffold12858.g19709.t1"/>
    </source>
</evidence>
<evidence type="ECO:0000256" key="2">
    <source>
        <dbReference type="ARBA" id="ARBA00022741"/>
    </source>
</evidence>
<dbReference type="PROSITE" id="PS00108">
    <property type="entry name" value="PROTEIN_KINASE_ST"/>
    <property type="match status" value="1"/>
</dbReference>
<evidence type="ECO:0000256" key="1">
    <source>
        <dbReference type="ARBA" id="ARBA00022679"/>
    </source>
</evidence>
<evidence type="ECO:0000256" key="3">
    <source>
        <dbReference type="ARBA" id="ARBA00022777"/>
    </source>
</evidence>
<evidence type="ECO:0000256" key="6">
    <source>
        <dbReference type="ARBA" id="ARBA00038999"/>
    </source>
</evidence>
<dbReference type="EC" id="2.7.12.2" evidence="6"/>
<dbReference type="Pfam" id="PF00069">
    <property type="entry name" value="Pkinase"/>
    <property type="match status" value="1"/>
</dbReference>
<dbReference type="Gene3D" id="1.10.510.10">
    <property type="entry name" value="Transferase(Phosphotransferase) domain 1"/>
    <property type="match status" value="1"/>
</dbReference>
<dbReference type="GO" id="GO:0004708">
    <property type="term" value="F:MAP kinase kinase activity"/>
    <property type="evidence" value="ECO:0007669"/>
    <property type="project" value="UniProtKB-EC"/>
</dbReference>
<keyword evidence="1" id="KW-0808">Transferase</keyword>
<sequence length="215" mass="24467">MDMSLKHFYDKVHQRIGTFPEDLLGLIAINILDGLYYLKAYQNIIHRDIKPQNILLNRTGEIKICDFGQSNLLKNSLVNTTIGTYAYRSPERIKNEGNSYDVRADIWALGLTLVEVAYGKYPLVKTLTKANQNLLEQKIIETKADKIIANCLGSCSDMLKEFVGLCLEKVENRPKYDGLKSTRLYETFSQRNTLGEIQAEIHQIGADIFPHEPIS</sequence>
<dbReference type="PANTHER" id="PTHR48013:SF15">
    <property type="entry name" value="DUAL SPECIFICITY MITOGEN-ACTIVATED PROTEIN KINASE KINASE 4"/>
    <property type="match status" value="1"/>
</dbReference>
<evidence type="ECO:0000259" key="7">
    <source>
        <dbReference type="PROSITE" id="PS50011"/>
    </source>
</evidence>
<keyword evidence="3" id="KW-0418">Kinase</keyword>
<dbReference type="SUPFAM" id="SSF56112">
    <property type="entry name" value="Protein kinase-like (PK-like)"/>
    <property type="match status" value="1"/>
</dbReference>
<keyword evidence="8" id="KW-1185">Reference proteome</keyword>
<keyword evidence="4" id="KW-0067">ATP-binding</keyword>
<name>A0A914CNW4_9BILA</name>
<evidence type="ECO:0000313" key="8">
    <source>
        <dbReference type="Proteomes" id="UP000887540"/>
    </source>
</evidence>
<dbReference type="GO" id="GO:0005524">
    <property type="term" value="F:ATP binding"/>
    <property type="evidence" value="ECO:0007669"/>
    <property type="project" value="UniProtKB-KW"/>
</dbReference>
<protein>
    <recommendedName>
        <fullName evidence="6">mitogen-activated protein kinase kinase</fullName>
        <ecNumber evidence="6">2.7.12.2</ecNumber>
    </recommendedName>
</protein>
<dbReference type="PANTHER" id="PTHR48013">
    <property type="entry name" value="DUAL SPECIFICITY MITOGEN-ACTIVATED PROTEIN KINASE KINASE 5-RELATED"/>
    <property type="match status" value="1"/>
</dbReference>
<feature type="domain" description="Protein kinase" evidence="7">
    <location>
        <begin position="1"/>
        <end position="188"/>
    </location>
</feature>
<evidence type="ECO:0000256" key="4">
    <source>
        <dbReference type="ARBA" id="ARBA00022840"/>
    </source>
</evidence>
<accession>A0A914CNW4</accession>
<keyword evidence="2" id="KW-0547">Nucleotide-binding</keyword>
<dbReference type="InterPro" id="IPR011009">
    <property type="entry name" value="Kinase-like_dom_sf"/>
</dbReference>
<comment type="similarity">
    <text evidence="5">Belongs to the protein kinase superfamily. STE Ser/Thr protein kinase family. MAP kinase kinase subfamily.</text>
</comment>
<dbReference type="SMART" id="SM00220">
    <property type="entry name" value="S_TKc"/>
    <property type="match status" value="1"/>
</dbReference>
<dbReference type="PROSITE" id="PS50011">
    <property type="entry name" value="PROTEIN_KINASE_DOM"/>
    <property type="match status" value="1"/>
</dbReference>
<dbReference type="WBParaSite" id="ACRNAN_scaffold12858.g19709.t1">
    <property type="protein sequence ID" value="ACRNAN_scaffold12858.g19709.t1"/>
    <property type="gene ID" value="ACRNAN_scaffold12858.g19709"/>
</dbReference>
<proteinExistence type="inferred from homology"/>
<dbReference type="InterPro" id="IPR008271">
    <property type="entry name" value="Ser/Thr_kinase_AS"/>
</dbReference>
<organism evidence="8 9">
    <name type="scientific">Acrobeloides nanus</name>
    <dbReference type="NCBI Taxonomy" id="290746"/>
    <lineage>
        <taxon>Eukaryota</taxon>
        <taxon>Metazoa</taxon>
        <taxon>Ecdysozoa</taxon>
        <taxon>Nematoda</taxon>
        <taxon>Chromadorea</taxon>
        <taxon>Rhabditida</taxon>
        <taxon>Tylenchina</taxon>
        <taxon>Cephalobomorpha</taxon>
        <taxon>Cephaloboidea</taxon>
        <taxon>Cephalobidae</taxon>
        <taxon>Acrobeloides</taxon>
    </lineage>
</organism>
<dbReference type="Proteomes" id="UP000887540">
    <property type="component" value="Unplaced"/>
</dbReference>